<evidence type="ECO:0000313" key="2">
    <source>
        <dbReference type="EMBL" id="RNB85344.1"/>
    </source>
</evidence>
<proteinExistence type="predicted"/>
<evidence type="ECO:0000256" key="1">
    <source>
        <dbReference type="SAM" id="Phobius"/>
    </source>
</evidence>
<keyword evidence="1" id="KW-0812">Transmembrane</keyword>
<name>A0A3M8DBD5_9BACL</name>
<dbReference type="Pfam" id="PF11750">
    <property type="entry name" value="DUF3307"/>
    <property type="match status" value="1"/>
</dbReference>
<sequence length="144" mass="16382">MGLDDPSAFLGRDSLFPQTGGVQSAVNHFSAFDILLIAHLIGDFLLQTEWMAKYKADRWVPLLAHCLVYTFSVSLLAYLFVPGGLSLWAIVLVFVSHVILDRRSFVYFWYRKVMQVTDDRSKWLMIICDQVFHLIILGVALAIS</sequence>
<feature type="transmembrane region" description="Helical" evidence="1">
    <location>
        <begin position="58"/>
        <end position="81"/>
    </location>
</feature>
<keyword evidence="1" id="KW-0472">Membrane</keyword>
<organism evidence="2 3">
    <name type="scientific">Brevibacillus nitrificans</name>
    <dbReference type="NCBI Taxonomy" id="651560"/>
    <lineage>
        <taxon>Bacteria</taxon>
        <taxon>Bacillati</taxon>
        <taxon>Bacillota</taxon>
        <taxon>Bacilli</taxon>
        <taxon>Bacillales</taxon>
        <taxon>Paenibacillaceae</taxon>
        <taxon>Brevibacillus</taxon>
    </lineage>
</organism>
<keyword evidence="3" id="KW-1185">Reference proteome</keyword>
<protein>
    <submittedName>
        <fullName evidence="2">DUF3307 domain-containing protein</fullName>
    </submittedName>
</protein>
<reference evidence="2 3" key="1">
    <citation type="submission" date="2018-10" db="EMBL/GenBank/DDBJ databases">
        <title>Phylogenomics of Brevibacillus.</title>
        <authorList>
            <person name="Dunlap C."/>
        </authorList>
    </citation>
    <scope>NUCLEOTIDE SEQUENCE [LARGE SCALE GENOMIC DNA]</scope>
    <source>
        <strain evidence="2 3">JCM 15774</strain>
    </source>
</reference>
<dbReference type="AlphaFoldDB" id="A0A3M8DBD5"/>
<accession>A0A3M8DBD5</accession>
<keyword evidence="1" id="KW-1133">Transmembrane helix</keyword>
<feature type="transmembrane region" description="Helical" evidence="1">
    <location>
        <begin position="25"/>
        <end position="46"/>
    </location>
</feature>
<comment type="caution">
    <text evidence="2">The sequence shown here is derived from an EMBL/GenBank/DDBJ whole genome shotgun (WGS) entry which is preliminary data.</text>
</comment>
<dbReference type="InterPro" id="IPR021737">
    <property type="entry name" value="Phage_phiKZ_Orf197"/>
</dbReference>
<dbReference type="EMBL" id="RHHU01000007">
    <property type="protein sequence ID" value="RNB85344.1"/>
    <property type="molecule type" value="Genomic_DNA"/>
</dbReference>
<feature type="transmembrane region" description="Helical" evidence="1">
    <location>
        <begin position="87"/>
        <end position="110"/>
    </location>
</feature>
<gene>
    <name evidence="2" type="ORF">EDM59_13160</name>
</gene>
<feature type="transmembrane region" description="Helical" evidence="1">
    <location>
        <begin position="122"/>
        <end position="143"/>
    </location>
</feature>
<evidence type="ECO:0000313" key="3">
    <source>
        <dbReference type="Proteomes" id="UP000269573"/>
    </source>
</evidence>
<dbReference type="Proteomes" id="UP000269573">
    <property type="component" value="Unassembled WGS sequence"/>
</dbReference>